<name>A0A0B4XPH9_9GAMM</name>
<reference evidence="1 2" key="1">
    <citation type="journal article" date="2012" name="J. Bacteriol.">
        <title>Genome sequence of an alkane-degrading bacterium, Alcanivorax pacificus type strain W11-5, isolated from deep sea sediment.</title>
        <authorList>
            <person name="Lai Q."/>
            <person name="Shao Z."/>
        </authorList>
    </citation>
    <scope>NUCLEOTIDE SEQUENCE [LARGE SCALE GENOMIC DNA]</scope>
    <source>
        <strain evidence="1 2">W11-5</strain>
    </source>
</reference>
<gene>
    <name evidence="1" type="ORF">S7S_13245</name>
</gene>
<dbReference type="EMBL" id="CP004387">
    <property type="protein sequence ID" value="AJD49061.1"/>
    <property type="molecule type" value="Genomic_DNA"/>
</dbReference>
<keyword evidence="2" id="KW-1185">Reference proteome</keyword>
<dbReference type="AlphaFoldDB" id="A0A0B4XPH9"/>
<sequence>MIIKKADFGAERQKFFRQFAATKVLEWNTVTSNIEDSREHFYIAVERAINRSSDKFEKHISKNIKRYISRDLATVITFNDEGSKALERRIKDHLGEESDSIRWLYSDSLAENEMSGSASVLVIAGAITSGRSLLSISRKLRCIDPLASIVYLVGFSKLPTQAAHDQLRKDLSQGGHELIVLARCPVPRIKEHTKTSWDWEREVLQPYTDDDPLGDATVRLPGLLTNRQESIARYSSDPNGLFLPDHAGNPLRLRRTFAFWSDLGFSEQRLTNTRQADAYWTIQCVLHDLRNKSENDGLATTYHITLISPANFDRYNDGIIQACILRSALPVEMDYRVDHAFSRRMADVIFSVINNWNNDQGEAALEFLMALWTRRLQLINEHLREVCALKSDEMSEDIRFIFDRLTEFPEIRA</sequence>
<proteinExistence type="predicted"/>
<organism evidence="1 2">
    <name type="scientific">Isoalcanivorax pacificus W11-5</name>
    <dbReference type="NCBI Taxonomy" id="391936"/>
    <lineage>
        <taxon>Bacteria</taxon>
        <taxon>Pseudomonadati</taxon>
        <taxon>Pseudomonadota</taxon>
        <taxon>Gammaproteobacteria</taxon>
        <taxon>Oceanospirillales</taxon>
        <taxon>Alcanivoracaceae</taxon>
        <taxon>Isoalcanivorax</taxon>
    </lineage>
</organism>
<protein>
    <submittedName>
        <fullName evidence="1">Phage-like protein</fullName>
    </submittedName>
</protein>
<evidence type="ECO:0000313" key="1">
    <source>
        <dbReference type="EMBL" id="AJD49061.1"/>
    </source>
</evidence>
<evidence type="ECO:0000313" key="2">
    <source>
        <dbReference type="Proteomes" id="UP000006764"/>
    </source>
</evidence>
<dbReference type="HOGENOM" id="CLU_665052_0_0_6"/>
<dbReference type="Proteomes" id="UP000006764">
    <property type="component" value="Chromosome"/>
</dbReference>
<accession>A0A0B4XPH9</accession>
<dbReference type="KEGG" id="apac:S7S_13245"/>
<dbReference type="STRING" id="391936.S7S_13245"/>